<keyword evidence="1" id="KW-0732">Signal</keyword>
<accession>A0AAV9GKJ9</accession>
<evidence type="ECO:0000313" key="4">
    <source>
        <dbReference type="Proteomes" id="UP001321760"/>
    </source>
</evidence>
<dbReference type="AlphaFoldDB" id="A0AAV9GKJ9"/>
<evidence type="ECO:0000256" key="1">
    <source>
        <dbReference type="SAM" id="SignalP"/>
    </source>
</evidence>
<dbReference type="Proteomes" id="UP001321760">
    <property type="component" value="Unassembled WGS sequence"/>
</dbReference>
<dbReference type="SUPFAM" id="SSF53474">
    <property type="entry name" value="alpha/beta-Hydrolases"/>
    <property type="match status" value="1"/>
</dbReference>
<evidence type="ECO:0000313" key="3">
    <source>
        <dbReference type="EMBL" id="KAK4448422.1"/>
    </source>
</evidence>
<dbReference type="InterPro" id="IPR050266">
    <property type="entry name" value="AB_hydrolase_sf"/>
</dbReference>
<reference evidence="3" key="1">
    <citation type="journal article" date="2023" name="Mol. Phylogenet. Evol.">
        <title>Genome-scale phylogeny and comparative genomics of the fungal order Sordariales.</title>
        <authorList>
            <person name="Hensen N."/>
            <person name="Bonometti L."/>
            <person name="Westerberg I."/>
            <person name="Brannstrom I.O."/>
            <person name="Guillou S."/>
            <person name="Cros-Aarteil S."/>
            <person name="Calhoun S."/>
            <person name="Haridas S."/>
            <person name="Kuo A."/>
            <person name="Mondo S."/>
            <person name="Pangilinan J."/>
            <person name="Riley R."/>
            <person name="LaButti K."/>
            <person name="Andreopoulos B."/>
            <person name="Lipzen A."/>
            <person name="Chen C."/>
            <person name="Yan M."/>
            <person name="Daum C."/>
            <person name="Ng V."/>
            <person name="Clum A."/>
            <person name="Steindorff A."/>
            <person name="Ohm R.A."/>
            <person name="Martin F."/>
            <person name="Silar P."/>
            <person name="Natvig D.O."/>
            <person name="Lalanne C."/>
            <person name="Gautier V."/>
            <person name="Ament-Velasquez S.L."/>
            <person name="Kruys A."/>
            <person name="Hutchinson M.I."/>
            <person name="Powell A.J."/>
            <person name="Barry K."/>
            <person name="Miller A.N."/>
            <person name="Grigoriev I.V."/>
            <person name="Debuchy R."/>
            <person name="Gladieux P."/>
            <person name="Hiltunen Thoren M."/>
            <person name="Johannesson H."/>
        </authorList>
    </citation>
    <scope>NUCLEOTIDE SEQUENCE</scope>
    <source>
        <strain evidence="3">PSN243</strain>
    </source>
</reference>
<dbReference type="GO" id="GO:0016020">
    <property type="term" value="C:membrane"/>
    <property type="evidence" value="ECO:0007669"/>
    <property type="project" value="TreeGrafter"/>
</dbReference>
<dbReference type="PRINTS" id="PR00412">
    <property type="entry name" value="EPOXHYDRLASE"/>
</dbReference>
<dbReference type="InterPro" id="IPR000639">
    <property type="entry name" value="Epox_hydrolase-like"/>
</dbReference>
<dbReference type="EMBL" id="MU865943">
    <property type="protein sequence ID" value="KAK4448422.1"/>
    <property type="molecule type" value="Genomic_DNA"/>
</dbReference>
<keyword evidence="3" id="KW-0378">Hydrolase</keyword>
<reference evidence="3" key="2">
    <citation type="submission" date="2023-05" db="EMBL/GenBank/DDBJ databases">
        <authorList>
            <consortium name="Lawrence Berkeley National Laboratory"/>
            <person name="Steindorff A."/>
            <person name="Hensen N."/>
            <person name="Bonometti L."/>
            <person name="Westerberg I."/>
            <person name="Brannstrom I.O."/>
            <person name="Guillou S."/>
            <person name="Cros-Aarteil S."/>
            <person name="Calhoun S."/>
            <person name="Haridas S."/>
            <person name="Kuo A."/>
            <person name="Mondo S."/>
            <person name="Pangilinan J."/>
            <person name="Riley R."/>
            <person name="Labutti K."/>
            <person name="Andreopoulos B."/>
            <person name="Lipzen A."/>
            <person name="Chen C."/>
            <person name="Yanf M."/>
            <person name="Daum C."/>
            <person name="Ng V."/>
            <person name="Clum A."/>
            <person name="Ohm R."/>
            <person name="Martin F."/>
            <person name="Silar P."/>
            <person name="Natvig D."/>
            <person name="Lalanne C."/>
            <person name="Gautier V."/>
            <person name="Ament-Velasquez S.L."/>
            <person name="Kruys A."/>
            <person name="Hutchinson M.I."/>
            <person name="Powell A.J."/>
            <person name="Barry K."/>
            <person name="Miller A.N."/>
            <person name="Grigoriev I.V."/>
            <person name="Debuchy R."/>
            <person name="Gladieux P."/>
            <person name="Thoren M.H."/>
            <person name="Johannesson H."/>
        </authorList>
    </citation>
    <scope>NUCLEOTIDE SEQUENCE</scope>
    <source>
        <strain evidence="3">PSN243</strain>
    </source>
</reference>
<dbReference type="PANTHER" id="PTHR43798">
    <property type="entry name" value="MONOACYLGLYCEROL LIPASE"/>
    <property type="match status" value="1"/>
</dbReference>
<dbReference type="InterPro" id="IPR029058">
    <property type="entry name" value="AB_hydrolase_fold"/>
</dbReference>
<dbReference type="Gene3D" id="3.40.50.1820">
    <property type="entry name" value="alpha/beta hydrolase"/>
    <property type="match status" value="1"/>
</dbReference>
<name>A0AAV9GKJ9_9PEZI</name>
<feature type="chain" id="PRO_5043900206" evidence="1">
    <location>
        <begin position="27"/>
        <end position="299"/>
    </location>
</feature>
<protein>
    <submittedName>
        <fullName evidence="3">Alpha/Beta hydrolase protein</fullName>
    </submittedName>
</protein>
<evidence type="ECO:0000259" key="2">
    <source>
        <dbReference type="Pfam" id="PF00561"/>
    </source>
</evidence>
<dbReference type="Pfam" id="PF00561">
    <property type="entry name" value="Abhydrolase_1"/>
    <property type="match status" value="1"/>
</dbReference>
<comment type="caution">
    <text evidence="3">The sequence shown here is derived from an EMBL/GenBank/DDBJ whole genome shotgun (WGS) entry which is preliminary data.</text>
</comment>
<feature type="signal peptide" evidence="1">
    <location>
        <begin position="1"/>
        <end position="26"/>
    </location>
</feature>
<dbReference type="GO" id="GO:0016787">
    <property type="term" value="F:hydrolase activity"/>
    <property type="evidence" value="ECO:0007669"/>
    <property type="project" value="UniProtKB-KW"/>
</dbReference>
<sequence length="299" mass="33558">MRLSLFNVSILPILGAFAMGSQHTKSVKTSDGVRLQYSQTGPPNGQQLLFLTGWRQAALEWRKQTDYFSSAGFHATAIDFRGHGESEKPDFGYRVSRFAADLNDVLTQLNLKKVTIIGHSMGSSVAWAWWDQYPESHKRVAKFVFVDQASTTVKDPHWTDEQAAELAAVFTPNTPYDLAADMAEQLAPLVRGMFTPHVLESDFEWVLSQNRKMSDAHSGTLLIDHASKDWRDVLPRITVPSLVIAGAVSVFPAKGVEWVAQQILGAESYTFTAEEKGSHFMFWENPERFNQVVEMFVTK</sequence>
<feature type="domain" description="AB hydrolase-1" evidence="2">
    <location>
        <begin position="48"/>
        <end position="286"/>
    </location>
</feature>
<dbReference type="PANTHER" id="PTHR43798:SF33">
    <property type="entry name" value="HYDROLASE, PUTATIVE (AFU_ORTHOLOGUE AFUA_2G14860)-RELATED"/>
    <property type="match status" value="1"/>
</dbReference>
<dbReference type="InterPro" id="IPR000073">
    <property type="entry name" value="AB_hydrolase_1"/>
</dbReference>
<proteinExistence type="predicted"/>
<organism evidence="3 4">
    <name type="scientific">Podospora aff. communis PSN243</name>
    <dbReference type="NCBI Taxonomy" id="3040156"/>
    <lineage>
        <taxon>Eukaryota</taxon>
        <taxon>Fungi</taxon>
        <taxon>Dikarya</taxon>
        <taxon>Ascomycota</taxon>
        <taxon>Pezizomycotina</taxon>
        <taxon>Sordariomycetes</taxon>
        <taxon>Sordariomycetidae</taxon>
        <taxon>Sordariales</taxon>
        <taxon>Podosporaceae</taxon>
        <taxon>Podospora</taxon>
    </lineage>
</organism>
<gene>
    <name evidence="3" type="ORF">QBC34DRAFT_113508</name>
</gene>
<keyword evidence="4" id="KW-1185">Reference proteome</keyword>